<dbReference type="InterPro" id="IPR001878">
    <property type="entry name" value="Znf_CCHC"/>
</dbReference>
<dbReference type="InterPro" id="IPR005162">
    <property type="entry name" value="Retrotrans_gag_dom"/>
</dbReference>
<keyword evidence="1" id="KW-0863">Zinc-finger</keyword>
<dbReference type="Proteomes" id="UP001417504">
    <property type="component" value="Unassembled WGS sequence"/>
</dbReference>
<feature type="compositionally biased region" description="Low complexity" evidence="2">
    <location>
        <begin position="108"/>
        <end position="130"/>
    </location>
</feature>
<evidence type="ECO:0000259" key="3">
    <source>
        <dbReference type="PROSITE" id="PS50158"/>
    </source>
</evidence>
<reference evidence="4 5" key="1">
    <citation type="submission" date="2024-01" db="EMBL/GenBank/DDBJ databases">
        <title>Genome assemblies of Stephania.</title>
        <authorList>
            <person name="Yang L."/>
        </authorList>
    </citation>
    <scope>NUCLEOTIDE SEQUENCE [LARGE SCALE GENOMIC DNA]</scope>
    <source>
        <strain evidence="4">QJT</strain>
        <tissue evidence="4">Leaf</tissue>
    </source>
</reference>
<evidence type="ECO:0000256" key="2">
    <source>
        <dbReference type="SAM" id="MobiDB-lite"/>
    </source>
</evidence>
<keyword evidence="1" id="KW-0479">Metal-binding</keyword>
<feature type="compositionally biased region" description="Low complexity" evidence="2">
    <location>
        <begin position="1"/>
        <end position="18"/>
    </location>
</feature>
<keyword evidence="5" id="KW-1185">Reference proteome</keyword>
<evidence type="ECO:0000256" key="1">
    <source>
        <dbReference type="PROSITE-ProRule" id="PRU00047"/>
    </source>
</evidence>
<feature type="domain" description="CCHC-type" evidence="3">
    <location>
        <begin position="379"/>
        <end position="396"/>
    </location>
</feature>
<organism evidence="4 5">
    <name type="scientific">Stephania japonica</name>
    <dbReference type="NCBI Taxonomy" id="461633"/>
    <lineage>
        <taxon>Eukaryota</taxon>
        <taxon>Viridiplantae</taxon>
        <taxon>Streptophyta</taxon>
        <taxon>Embryophyta</taxon>
        <taxon>Tracheophyta</taxon>
        <taxon>Spermatophyta</taxon>
        <taxon>Magnoliopsida</taxon>
        <taxon>Ranunculales</taxon>
        <taxon>Menispermaceae</taxon>
        <taxon>Menispermoideae</taxon>
        <taxon>Cissampelideae</taxon>
        <taxon>Stephania</taxon>
    </lineage>
</organism>
<protein>
    <recommendedName>
        <fullName evidence="3">CCHC-type domain-containing protein</fullName>
    </recommendedName>
</protein>
<evidence type="ECO:0000313" key="5">
    <source>
        <dbReference type="Proteomes" id="UP001417504"/>
    </source>
</evidence>
<dbReference type="GO" id="GO:0008270">
    <property type="term" value="F:zinc ion binding"/>
    <property type="evidence" value="ECO:0007669"/>
    <property type="project" value="UniProtKB-KW"/>
</dbReference>
<dbReference type="PROSITE" id="PS50158">
    <property type="entry name" value="ZF_CCHC"/>
    <property type="match status" value="1"/>
</dbReference>
<dbReference type="GO" id="GO:0003676">
    <property type="term" value="F:nucleic acid binding"/>
    <property type="evidence" value="ECO:0007669"/>
    <property type="project" value="InterPro"/>
</dbReference>
<name>A0AAP0PSB3_9MAGN</name>
<proteinExistence type="predicted"/>
<dbReference type="AlphaFoldDB" id="A0AAP0PSB3"/>
<dbReference type="PANTHER" id="PTHR33223">
    <property type="entry name" value="CCHC-TYPE DOMAIN-CONTAINING PROTEIN"/>
    <property type="match status" value="1"/>
</dbReference>
<feature type="region of interest" description="Disordered" evidence="2">
    <location>
        <begin position="107"/>
        <end position="136"/>
    </location>
</feature>
<keyword evidence="1" id="KW-0862">Zinc</keyword>
<sequence length="436" mass="47788">MADQPGSGDDSGTPGPRGVSMEEFQMWTQRIMSQDHRLEEILRLFRAPPTATPSTPTTSQLTVAQETGTPATAATSTAPTPISAMPETTVAPIAQTGVVLPTQTEVIPSTPSTSLTETPSTTTTPSTKATPEARQAREFQRHQPEKFYGGMNLEAAEIFLRSHEKIHDILATPAHMQPSISSASLFGEADVWWRTTVATKGKPRDWAEFKGRFEQKYIPPTVRNLKRTEFQNIRQRVDESVMQYMDRYLRLMEYAGGAADTDADQAYYFVHGLLDSIGAIVVTTAPSTLQEAYERAMASEGFVSTHTREVTADPVSGLDGDYEDDDLEIAAPPTRSVPTVMVSHAPTNRVARRSPQGVWAGRQQPYNNQSGGSRSQGGRRCYQCRQPGHIAIHCPQLASMPQASAPLHVQERAHAITDLVPETTRDPTTGKSYFTS</sequence>
<evidence type="ECO:0000313" key="4">
    <source>
        <dbReference type="EMBL" id="KAK9154612.1"/>
    </source>
</evidence>
<feature type="compositionally biased region" description="Low complexity" evidence="2">
    <location>
        <begin position="47"/>
        <end position="59"/>
    </location>
</feature>
<dbReference type="Pfam" id="PF03732">
    <property type="entry name" value="Retrotrans_gag"/>
    <property type="match status" value="1"/>
</dbReference>
<dbReference type="Gene3D" id="4.10.60.10">
    <property type="entry name" value="Zinc finger, CCHC-type"/>
    <property type="match status" value="1"/>
</dbReference>
<dbReference type="InterPro" id="IPR036875">
    <property type="entry name" value="Znf_CCHC_sf"/>
</dbReference>
<dbReference type="PANTHER" id="PTHR33223:SF6">
    <property type="entry name" value="CCHC-TYPE DOMAIN-CONTAINING PROTEIN"/>
    <property type="match status" value="1"/>
</dbReference>
<comment type="caution">
    <text evidence="4">The sequence shown here is derived from an EMBL/GenBank/DDBJ whole genome shotgun (WGS) entry which is preliminary data.</text>
</comment>
<gene>
    <name evidence="4" type="ORF">Sjap_002092</name>
</gene>
<dbReference type="SUPFAM" id="SSF57756">
    <property type="entry name" value="Retrovirus zinc finger-like domains"/>
    <property type="match status" value="1"/>
</dbReference>
<feature type="compositionally biased region" description="Low complexity" evidence="2">
    <location>
        <begin position="369"/>
        <end position="380"/>
    </location>
</feature>
<dbReference type="SMART" id="SM00343">
    <property type="entry name" value="ZnF_C2HC"/>
    <property type="match status" value="1"/>
</dbReference>
<feature type="region of interest" description="Disordered" evidence="2">
    <location>
        <begin position="350"/>
        <end position="380"/>
    </location>
</feature>
<accession>A0AAP0PSB3</accession>
<feature type="compositionally biased region" description="Low complexity" evidence="2">
    <location>
        <begin position="69"/>
        <end position="82"/>
    </location>
</feature>
<feature type="region of interest" description="Disordered" evidence="2">
    <location>
        <begin position="1"/>
        <end position="22"/>
    </location>
</feature>
<dbReference type="EMBL" id="JBBNAE010000001">
    <property type="protein sequence ID" value="KAK9154612.1"/>
    <property type="molecule type" value="Genomic_DNA"/>
</dbReference>
<feature type="region of interest" description="Disordered" evidence="2">
    <location>
        <begin position="47"/>
        <end position="82"/>
    </location>
</feature>